<gene>
    <name evidence="1" type="ORF">TKK_009530</name>
</gene>
<sequence>MRLHFRNVSRALYRRASRAEILVYGSPILKHNEARVGVSEGVTRQYAVFLLALFSPRTSDIGRGVHPRAASSVPYATKAFFIICRTILSRELDDFPKRLIHRHYGQAMELA</sequence>
<keyword evidence="2" id="KW-1185">Reference proteome</keyword>
<reference evidence="1 2" key="1">
    <citation type="journal article" date="2024" name="bioRxiv">
        <title>A reference genome for Trichogramma kaykai: A tiny desert-dwelling parasitoid wasp with competing sex-ratio distorters.</title>
        <authorList>
            <person name="Culotta J."/>
            <person name="Lindsey A.R."/>
        </authorList>
    </citation>
    <scope>NUCLEOTIDE SEQUENCE [LARGE SCALE GENOMIC DNA]</scope>
    <source>
        <strain evidence="1 2">KSX58</strain>
    </source>
</reference>
<protein>
    <submittedName>
        <fullName evidence="1">Uncharacterized protein</fullName>
    </submittedName>
</protein>
<evidence type="ECO:0000313" key="1">
    <source>
        <dbReference type="EMBL" id="KAL3396662.1"/>
    </source>
</evidence>
<dbReference type="EMBL" id="JBJJXI010000070">
    <property type="protein sequence ID" value="KAL3396662.1"/>
    <property type="molecule type" value="Genomic_DNA"/>
</dbReference>
<comment type="caution">
    <text evidence="1">The sequence shown here is derived from an EMBL/GenBank/DDBJ whole genome shotgun (WGS) entry which is preliminary data.</text>
</comment>
<dbReference type="Proteomes" id="UP001627154">
    <property type="component" value="Unassembled WGS sequence"/>
</dbReference>
<organism evidence="1 2">
    <name type="scientific">Trichogramma kaykai</name>
    <dbReference type="NCBI Taxonomy" id="54128"/>
    <lineage>
        <taxon>Eukaryota</taxon>
        <taxon>Metazoa</taxon>
        <taxon>Ecdysozoa</taxon>
        <taxon>Arthropoda</taxon>
        <taxon>Hexapoda</taxon>
        <taxon>Insecta</taxon>
        <taxon>Pterygota</taxon>
        <taxon>Neoptera</taxon>
        <taxon>Endopterygota</taxon>
        <taxon>Hymenoptera</taxon>
        <taxon>Apocrita</taxon>
        <taxon>Proctotrupomorpha</taxon>
        <taxon>Chalcidoidea</taxon>
        <taxon>Trichogrammatidae</taxon>
        <taxon>Trichogramma</taxon>
    </lineage>
</organism>
<dbReference type="AlphaFoldDB" id="A0ABD2WUL3"/>
<name>A0ABD2WUL3_9HYME</name>
<proteinExistence type="predicted"/>
<evidence type="ECO:0000313" key="2">
    <source>
        <dbReference type="Proteomes" id="UP001627154"/>
    </source>
</evidence>
<accession>A0ABD2WUL3</accession>